<evidence type="ECO:0000256" key="1">
    <source>
        <dbReference type="SAM" id="MobiDB-lite"/>
    </source>
</evidence>
<reference evidence="2 3" key="1">
    <citation type="submission" date="2020-08" db="EMBL/GenBank/DDBJ databases">
        <title>Sequencing the genomes of 1000 actinobacteria strains.</title>
        <authorList>
            <person name="Klenk H.-P."/>
        </authorList>
    </citation>
    <scope>NUCLEOTIDE SEQUENCE [LARGE SCALE GENOMIC DNA]</scope>
    <source>
        <strain evidence="2 3">DSM 46659</strain>
    </source>
</reference>
<dbReference type="EMBL" id="JACHDS010000001">
    <property type="protein sequence ID" value="MBB6171437.1"/>
    <property type="molecule type" value="Genomic_DNA"/>
</dbReference>
<name>A0A7X0D4L7_9ACTN</name>
<dbReference type="AlphaFoldDB" id="A0A7X0D4L7"/>
<keyword evidence="3" id="KW-1185">Reference proteome</keyword>
<dbReference type="PANTHER" id="PTHR17985:SF8">
    <property type="entry name" value="TRANSPORT AND GOLGI ORGANIZATION PROTEIN 2 HOMOLOG"/>
    <property type="match status" value="1"/>
</dbReference>
<feature type="region of interest" description="Disordered" evidence="1">
    <location>
        <begin position="73"/>
        <end position="92"/>
    </location>
</feature>
<dbReference type="Proteomes" id="UP000546642">
    <property type="component" value="Unassembled WGS sequence"/>
</dbReference>
<evidence type="ECO:0000313" key="2">
    <source>
        <dbReference type="EMBL" id="MBB6171437.1"/>
    </source>
</evidence>
<proteinExistence type="predicted"/>
<comment type="caution">
    <text evidence="2">The sequence shown here is derived from an EMBL/GenBank/DDBJ whole genome shotgun (WGS) entry which is preliminary data.</text>
</comment>
<gene>
    <name evidence="2" type="ORF">HNR23_001497</name>
</gene>
<organism evidence="2 3">
    <name type="scientific">Nocardiopsis mwathae</name>
    <dbReference type="NCBI Taxonomy" id="1472723"/>
    <lineage>
        <taxon>Bacteria</taxon>
        <taxon>Bacillati</taxon>
        <taxon>Actinomycetota</taxon>
        <taxon>Actinomycetes</taxon>
        <taxon>Streptosporangiales</taxon>
        <taxon>Nocardiopsidaceae</taxon>
        <taxon>Nocardiopsis</taxon>
    </lineage>
</organism>
<dbReference type="InterPro" id="IPR008551">
    <property type="entry name" value="TANGO2"/>
</dbReference>
<evidence type="ECO:0008006" key="4">
    <source>
        <dbReference type="Google" id="ProtNLM"/>
    </source>
</evidence>
<dbReference type="RefSeq" id="WP_184074706.1">
    <property type="nucleotide sequence ID" value="NZ_JACHDS010000001.1"/>
</dbReference>
<dbReference type="PANTHER" id="PTHR17985">
    <property type="entry name" value="SER/THR-RICH PROTEIN T10 IN DGCR REGION"/>
    <property type="match status" value="1"/>
</dbReference>
<dbReference type="Pfam" id="PF05742">
    <property type="entry name" value="TANGO2"/>
    <property type="match status" value="1"/>
</dbReference>
<accession>A0A7X0D4L7</accession>
<sequence length="270" mass="28660">MCTAVVGFDPGAEVPLLVAAIRDEMADRGWERPARHWPGHPDLIGGRDTRDGGTWLAVHAGAGTGPRVGALLNGWPGGGRTPRLEPTVPDRRRRSRGHLPLLMAEHGKLTLSGTELRRYEPFHLLGADAASAVLYSWDGRELTERALPTGVSVLVNTGLDPEEPRAARHTPLFAATRPSPGADTLRSAADPARIWGEWPRLVDAAARGPARTGGLGPGPDDPSSLVARADLGGGRIWASGSVSLVACSPREARYAFTGAPGDPEAWRMVR</sequence>
<evidence type="ECO:0000313" key="3">
    <source>
        <dbReference type="Proteomes" id="UP000546642"/>
    </source>
</evidence>
<protein>
    <recommendedName>
        <fullName evidence="4">NRDE family protein</fullName>
    </recommendedName>
</protein>